<gene>
    <name evidence="2" type="ORF">Thpro_021426</name>
</gene>
<dbReference type="PANTHER" id="PTHR35849">
    <property type="entry name" value="BLR2341 PROTEIN"/>
    <property type="match status" value="1"/>
</dbReference>
<keyword evidence="3" id="KW-1185">Reference proteome</keyword>
<dbReference type="CDD" id="cd07043">
    <property type="entry name" value="STAS_anti-anti-sigma_factors"/>
    <property type="match status" value="1"/>
</dbReference>
<dbReference type="AlphaFoldDB" id="A0A1A6C3G0"/>
<sequence length="101" mass="10760">MSETARLERDGDARYRVVGPMTVATVPALWPELARAFRNGGELDLSLAGVTRADSTAVACLVACMRTAGGQVRFTDMPESMRVIVEVSDLEALFAPSTDAA</sequence>
<dbReference type="InterPro" id="IPR002645">
    <property type="entry name" value="STAS_dom"/>
</dbReference>
<organism evidence="2 3">
    <name type="scientific">Acidihalobacter prosperus</name>
    <dbReference type="NCBI Taxonomy" id="160660"/>
    <lineage>
        <taxon>Bacteria</taxon>
        <taxon>Pseudomonadati</taxon>
        <taxon>Pseudomonadota</taxon>
        <taxon>Gammaproteobacteria</taxon>
        <taxon>Chromatiales</taxon>
        <taxon>Ectothiorhodospiraceae</taxon>
        <taxon>Acidihalobacter</taxon>
    </lineage>
</organism>
<dbReference type="RefSeq" id="WP_038089006.1">
    <property type="nucleotide sequence ID" value="NZ_JQSG02000003.1"/>
</dbReference>
<dbReference type="Pfam" id="PF13466">
    <property type="entry name" value="STAS_2"/>
    <property type="match status" value="1"/>
</dbReference>
<feature type="domain" description="STAS" evidence="1">
    <location>
        <begin position="2"/>
        <end position="101"/>
    </location>
</feature>
<dbReference type="SUPFAM" id="SSF52091">
    <property type="entry name" value="SpoIIaa-like"/>
    <property type="match status" value="1"/>
</dbReference>
<proteinExistence type="predicted"/>
<dbReference type="PROSITE" id="PS50801">
    <property type="entry name" value="STAS"/>
    <property type="match status" value="1"/>
</dbReference>
<reference evidence="2 3" key="1">
    <citation type="journal article" date="2014" name="Genome Announc.">
        <title>Draft Genome Sequence of the Iron-Oxidizing, Acidophilic, and Halotolerant 'Thiobacillus prosperus' Type Strain DSM 5130.</title>
        <authorList>
            <person name="Ossandon F.J."/>
            <person name="Cardenas J.P."/>
            <person name="Corbett M."/>
            <person name="Quatrini R."/>
            <person name="Holmes D.S."/>
            <person name="Watkin E."/>
        </authorList>
    </citation>
    <scope>NUCLEOTIDE SEQUENCE [LARGE SCALE GENOMIC DNA]</scope>
    <source>
        <strain evidence="2 3">DSM 5130</strain>
    </source>
</reference>
<evidence type="ECO:0000313" key="3">
    <source>
        <dbReference type="Proteomes" id="UP000029273"/>
    </source>
</evidence>
<evidence type="ECO:0000259" key="1">
    <source>
        <dbReference type="PROSITE" id="PS50801"/>
    </source>
</evidence>
<dbReference type="InterPro" id="IPR058548">
    <property type="entry name" value="MlaB-like_STAS"/>
</dbReference>
<comment type="caution">
    <text evidence="2">The sequence shown here is derived from an EMBL/GenBank/DDBJ whole genome shotgun (WGS) entry which is preliminary data.</text>
</comment>
<dbReference type="EMBL" id="JQSG02000003">
    <property type="protein sequence ID" value="OBS09098.1"/>
    <property type="molecule type" value="Genomic_DNA"/>
</dbReference>
<dbReference type="Gene3D" id="3.30.750.24">
    <property type="entry name" value="STAS domain"/>
    <property type="match status" value="1"/>
</dbReference>
<dbReference type="OrthoDB" id="5297990at2"/>
<name>A0A1A6C3G0_9GAMM</name>
<evidence type="ECO:0000313" key="2">
    <source>
        <dbReference type="EMBL" id="OBS09098.1"/>
    </source>
</evidence>
<accession>A0A1A6C3G0</accession>
<dbReference type="Proteomes" id="UP000029273">
    <property type="component" value="Unassembled WGS sequence"/>
</dbReference>
<dbReference type="InterPro" id="IPR052746">
    <property type="entry name" value="MlaB_ABC_Transporter"/>
</dbReference>
<protein>
    <recommendedName>
        <fullName evidence="1">STAS domain-containing protein</fullName>
    </recommendedName>
</protein>
<dbReference type="InterPro" id="IPR036513">
    <property type="entry name" value="STAS_dom_sf"/>
</dbReference>
<dbReference type="PANTHER" id="PTHR35849:SF2">
    <property type="entry name" value="BLR2341 PROTEIN"/>
    <property type="match status" value="1"/>
</dbReference>